<evidence type="ECO:0000313" key="2">
    <source>
        <dbReference type="Proteomes" id="UP000823388"/>
    </source>
</evidence>
<keyword evidence="2" id="KW-1185">Reference proteome</keyword>
<accession>A0A8T0TL77</accession>
<dbReference type="AlphaFoldDB" id="A0A8T0TL77"/>
<evidence type="ECO:0000313" key="1">
    <source>
        <dbReference type="EMBL" id="KAG2611620.1"/>
    </source>
</evidence>
<dbReference type="Proteomes" id="UP000823388">
    <property type="component" value="Chromosome 4K"/>
</dbReference>
<dbReference type="PANTHER" id="PTHR34962">
    <property type="entry name" value="EMBRYO DEFECTIVE 1703-RELATED"/>
    <property type="match status" value="1"/>
</dbReference>
<dbReference type="PANTHER" id="PTHR34962:SF1">
    <property type="entry name" value="EMBRYO DEFECTIVE 1703-RELATED"/>
    <property type="match status" value="1"/>
</dbReference>
<reference evidence="1" key="1">
    <citation type="submission" date="2020-05" db="EMBL/GenBank/DDBJ databases">
        <title>WGS assembly of Panicum virgatum.</title>
        <authorList>
            <person name="Lovell J.T."/>
            <person name="Jenkins J."/>
            <person name="Shu S."/>
            <person name="Juenger T.E."/>
            <person name="Schmutz J."/>
        </authorList>
    </citation>
    <scope>NUCLEOTIDE SEQUENCE</scope>
    <source>
        <strain evidence="1">AP13</strain>
    </source>
</reference>
<name>A0A8T0TL77_PANVG</name>
<proteinExistence type="predicted"/>
<comment type="caution">
    <text evidence="1">The sequence shown here is derived from an EMBL/GenBank/DDBJ whole genome shotgun (WGS) entry which is preliminary data.</text>
</comment>
<organism evidence="1 2">
    <name type="scientific">Panicum virgatum</name>
    <name type="common">Blackwell switchgrass</name>
    <dbReference type="NCBI Taxonomy" id="38727"/>
    <lineage>
        <taxon>Eukaryota</taxon>
        <taxon>Viridiplantae</taxon>
        <taxon>Streptophyta</taxon>
        <taxon>Embryophyta</taxon>
        <taxon>Tracheophyta</taxon>
        <taxon>Spermatophyta</taxon>
        <taxon>Magnoliopsida</taxon>
        <taxon>Liliopsida</taxon>
        <taxon>Poales</taxon>
        <taxon>Poaceae</taxon>
        <taxon>PACMAD clade</taxon>
        <taxon>Panicoideae</taxon>
        <taxon>Panicodae</taxon>
        <taxon>Paniceae</taxon>
        <taxon>Panicinae</taxon>
        <taxon>Panicum</taxon>
        <taxon>Panicum sect. Hiantes</taxon>
    </lineage>
</organism>
<dbReference type="EMBL" id="CM029043">
    <property type="protein sequence ID" value="KAG2611620.1"/>
    <property type="molecule type" value="Genomic_DNA"/>
</dbReference>
<sequence length="481" mass="52784">MATVTSSAFLGTPRFSNQIAASPTTSAPGGAPVLRIRCWRRFAASRCEVSLIPARFPRSLPRRRNTLRDKASLLWQPPVVPHQVRHPYGEPHKLESLDSQEPKFGCLDADPSSDLKEKWEICGGLSSSRSGNVDSESELDCEKDATGVAEEDCRTAAGPVFSVYKGPDGNAVHIEVDEDETIARSEAAVGEGGVDSEYMLSRARVMAIELEHGEHVAPNNSSLVQFVAADGVEPAVLNGEVSVAQRNVTPLRSVAWSGLAALCGVCLVFAVSKLIKTNSKAHLLRRLLYMRMPGMEWEEVNNENMAMLKNAHGFPCSLPRRPHLDRKELMDNIKRAKESREWFIVKNSFSCKTAADGDDASIAEIRRTVTEGQTPEGILEQSSIEKNIDVIFPHLFPSEEAVFSIDVSQSDFDDVSDYSRLPGFSLSSDKIEETVERTVDMKNGAAVMNYLVKDENNIAEIELPEPAYDNDTATGANDGNF</sequence>
<protein>
    <submittedName>
        <fullName evidence="1">Uncharacterized protein</fullName>
    </submittedName>
</protein>
<gene>
    <name evidence="1" type="ORF">PVAP13_4KG210200</name>
</gene>